<dbReference type="SUPFAM" id="SSF54060">
    <property type="entry name" value="His-Me finger endonucleases"/>
    <property type="match status" value="1"/>
</dbReference>
<keyword evidence="3" id="KW-1185">Reference proteome</keyword>
<accession>A0A2P0XMZ8</accession>
<evidence type="ECO:0000313" key="3">
    <source>
        <dbReference type="Proteomes" id="UP000240208"/>
    </source>
</evidence>
<dbReference type="Gene3D" id="3.90.75.20">
    <property type="match status" value="1"/>
</dbReference>
<dbReference type="RefSeq" id="YP_009798621.1">
    <property type="nucleotide sequence ID" value="NC_047929.1"/>
</dbReference>
<dbReference type="GO" id="GO:0004519">
    <property type="term" value="F:endonuclease activity"/>
    <property type="evidence" value="ECO:0007669"/>
    <property type="project" value="UniProtKB-KW"/>
</dbReference>
<dbReference type="KEGG" id="vg:54989085"/>
<dbReference type="CDD" id="cd00085">
    <property type="entry name" value="HNHc"/>
    <property type="match status" value="1"/>
</dbReference>
<dbReference type="InterPro" id="IPR044925">
    <property type="entry name" value="His-Me_finger_sf"/>
</dbReference>
<dbReference type="EMBL" id="KY684082">
    <property type="protein sequence ID" value="AVD98996.1"/>
    <property type="molecule type" value="Genomic_DNA"/>
</dbReference>
<proteinExistence type="predicted"/>
<sequence>MAEENRATVVYDETSPSGLRYVASRFKSRVGAPAGALNSKGYYDLRSAPTGCNSRMAHAVVWELHNGGIPEGFEVDHIDGNPSNNRVENLRLATRSLQAFNRGTRTDKRSGLPKGVFVNGTGFMGRTSRDGVRISKTFSTVEEAAAWVAEARKVSAGAWVRS</sequence>
<evidence type="ECO:0000259" key="1">
    <source>
        <dbReference type="Pfam" id="PF13392"/>
    </source>
</evidence>
<dbReference type="Pfam" id="PF13392">
    <property type="entry name" value="HNH_3"/>
    <property type="match status" value="1"/>
</dbReference>
<dbReference type="GeneID" id="54989085"/>
<keyword evidence="2" id="KW-0540">Nuclease</keyword>
<dbReference type="InterPro" id="IPR003615">
    <property type="entry name" value="HNH_nuc"/>
</dbReference>
<organism evidence="2 3">
    <name type="scientific">Shigella phage SFN6B</name>
    <dbReference type="NCBI Taxonomy" id="1785176"/>
    <lineage>
        <taxon>Viruses</taxon>
        <taxon>Duplodnaviria</taxon>
        <taxon>Heunggongvirae</taxon>
        <taxon>Uroviricota</taxon>
        <taxon>Caudoviricetes</taxon>
        <taxon>Autographivirales</taxon>
        <taxon>Autoscriptoviridae</taxon>
        <taxon>Slopekvirinae</taxon>
        <taxon>Drulisvirus</taxon>
        <taxon>Drulisvirus SFN6B</taxon>
    </lineage>
</organism>
<dbReference type="Proteomes" id="UP000240208">
    <property type="component" value="Segment"/>
</dbReference>
<name>A0A2P0XMZ8_9CAUD</name>
<protein>
    <submittedName>
        <fullName evidence="2">Putative HNH endonuclease</fullName>
    </submittedName>
</protein>
<keyword evidence="2" id="KW-0378">Hydrolase</keyword>
<keyword evidence="2" id="KW-0255">Endonuclease</keyword>
<evidence type="ECO:0000313" key="2">
    <source>
        <dbReference type="EMBL" id="AVD98996.1"/>
    </source>
</evidence>
<reference evidence="2 3" key="1">
    <citation type="submission" date="2017-02" db="EMBL/GenBank/DDBJ databases">
        <title>Shigella flexneri specific phage SFN6B.</title>
        <authorList>
            <person name="Sia S.C."/>
            <person name="Tan G.C."/>
        </authorList>
    </citation>
    <scope>NUCLEOTIDE SEQUENCE [LARGE SCALE GENOMIC DNA]</scope>
</reference>
<feature type="domain" description="HNH nuclease" evidence="1">
    <location>
        <begin position="55"/>
        <end position="96"/>
    </location>
</feature>